<dbReference type="GO" id="GO:0097602">
    <property type="term" value="F:cullin family protein binding"/>
    <property type="evidence" value="ECO:0007669"/>
    <property type="project" value="TreeGrafter"/>
</dbReference>
<dbReference type="Gene3D" id="1.10.238.200">
    <property type="entry name" value="Cullin, PONY binding domain"/>
    <property type="match status" value="1"/>
</dbReference>
<dbReference type="FunFam" id="1.10.238.10:FF:000030">
    <property type="entry name" value="DCN1-like protein"/>
    <property type="match status" value="1"/>
</dbReference>
<comment type="function">
    <text evidence="2">Neddylation of cullins play an essential role in the regulation of SCF-type complexes activity.</text>
</comment>
<dbReference type="InterPro" id="IPR042460">
    <property type="entry name" value="DCN1-like_PONY"/>
</dbReference>
<dbReference type="Pfam" id="PF14555">
    <property type="entry name" value="UBA_4"/>
    <property type="match status" value="1"/>
</dbReference>
<evidence type="ECO:0000256" key="2">
    <source>
        <dbReference type="RuleBase" id="RU410713"/>
    </source>
</evidence>
<protein>
    <recommendedName>
        <fullName evidence="2">Defective in cullin neddylation protein</fullName>
    </recommendedName>
</protein>
<dbReference type="PANTHER" id="PTHR12281:SF31">
    <property type="entry name" value="DCN1-LIKE PROTEIN 3"/>
    <property type="match status" value="1"/>
</dbReference>
<evidence type="ECO:0000313" key="6">
    <source>
        <dbReference type="Proteomes" id="UP001209570"/>
    </source>
</evidence>
<keyword evidence="6" id="KW-1185">Reference proteome</keyword>
<dbReference type="GO" id="GO:0032182">
    <property type="term" value="F:ubiquitin-like protein binding"/>
    <property type="evidence" value="ECO:0007669"/>
    <property type="project" value="TreeGrafter"/>
</dbReference>
<evidence type="ECO:0000256" key="1">
    <source>
        <dbReference type="ARBA" id="ARBA00022786"/>
    </source>
</evidence>
<dbReference type="CDD" id="cd14273">
    <property type="entry name" value="UBA_TAP-C_like"/>
    <property type="match status" value="1"/>
</dbReference>
<feature type="region of interest" description="Disordered" evidence="3">
    <location>
        <begin position="210"/>
        <end position="235"/>
    </location>
</feature>
<name>A0AAD5M6Y3_PYTIN</name>
<dbReference type="GO" id="GO:0035091">
    <property type="term" value="F:phosphatidylinositol binding"/>
    <property type="evidence" value="ECO:0007669"/>
    <property type="project" value="InterPro"/>
</dbReference>
<dbReference type="GO" id="GO:0005886">
    <property type="term" value="C:plasma membrane"/>
    <property type="evidence" value="ECO:0007669"/>
    <property type="project" value="UniProtKB-ARBA"/>
</dbReference>
<proteinExistence type="predicted"/>
<feature type="region of interest" description="Disordered" evidence="3">
    <location>
        <begin position="114"/>
        <end position="144"/>
    </location>
</feature>
<dbReference type="GO" id="GO:0000151">
    <property type="term" value="C:ubiquitin ligase complex"/>
    <property type="evidence" value="ECO:0007669"/>
    <property type="project" value="TreeGrafter"/>
</dbReference>
<evidence type="ECO:0000313" key="5">
    <source>
        <dbReference type="EMBL" id="KAJ0406827.1"/>
    </source>
</evidence>
<dbReference type="InterPro" id="IPR009060">
    <property type="entry name" value="UBA-like_sf"/>
</dbReference>
<dbReference type="SUPFAM" id="SSF46934">
    <property type="entry name" value="UBA-like"/>
    <property type="match status" value="1"/>
</dbReference>
<dbReference type="SUPFAM" id="SSF64268">
    <property type="entry name" value="PX domain"/>
    <property type="match status" value="1"/>
</dbReference>
<dbReference type="InterPro" id="IPR005176">
    <property type="entry name" value="PONY_dom"/>
</dbReference>
<feature type="region of interest" description="Disordered" evidence="3">
    <location>
        <begin position="642"/>
        <end position="687"/>
    </location>
</feature>
<dbReference type="EMBL" id="JAKCXM010000028">
    <property type="protein sequence ID" value="KAJ0406827.1"/>
    <property type="molecule type" value="Genomic_DNA"/>
</dbReference>
<dbReference type="Proteomes" id="UP001209570">
    <property type="component" value="Unassembled WGS sequence"/>
</dbReference>
<dbReference type="Pfam" id="PF03556">
    <property type="entry name" value="Cullin_binding"/>
    <property type="match status" value="1"/>
</dbReference>
<accession>A0AAD5M6Y3</accession>
<comment type="caution">
    <text evidence="5">The sequence shown here is derived from an EMBL/GenBank/DDBJ whole genome shotgun (WGS) entry which is preliminary data.</text>
</comment>
<feature type="compositionally biased region" description="Acidic residues" evidence="3">
    <location>
        <begin position="128"/>
        <end position="144"/>
    </location>
</feature>
<evidence type="ECO:0000259" key="4">
    <source>
        <dbReference type="PROSITE" id="PS51229"/>
    </source>
</evidence>
<gene>
    <name evidence="5" type="ORF">P43SY_008849</name>
</gene>
<keyword evidence="1" id="KW-0833">Ubl conjugation pathway</keyword>
<dbReference type="PANTHER" id="PTHR12281">
    <property type="entry name" value="RP42 RELATED"/>
    <property type="match status" value="1"/>
</dbReference>
<organism evidence="5 6">
    <name type="scientific">Pythium insidiosum</name>
    <name type="common">Pythiosis disease agent</name>
    <dbReference type="NCBI Taxonomy" id="114742"/>
    <lineage>
        <taxon>Eukaryota</taxon>
        <taxon>Sar</taxon>
        <taxon>Stramenopiles</taxon>
        <taxon>Oomycota</taxon>
        <taxon>Peronosporomycetes</taxon>
        <taxon>Pythiales</taxon>
        <taxon>Pythiaceae</taxon>
        <taxon>Pythium</taxon>
    </lineage>
</organism>
<dbReference type="GO" id="GO:0045116">
    <property type="term" value="P:protein neddylation"/>
    <property type="evidence" value="ECO:0007669"/>
    <property type="project" value="TreeGrafter"/>
</dbReference>
<feature type="domain" description="DCUN1" evidence="4">
    <location>
        <begin position="348"/>
        <end position="538"/>
    </location>
</feature>
<dbReference type="GO" id="GO:0031624">
    <property type="term" value="F:ubiquitin conjugating enzyme binding"/>
    <property type="evidence" value="ECO:0007669"/>
    <property type="project" value="TreeGrafter"/>
</dbReference>
<dbReference type="Gene3D" id="1.10.238.10">
    <property type="entry name" value="EF-hand"/>
    <property type="match status" value="1"/>
</dbReference>
<dbReference type="InterPro" id="IPR036871">
    <property type="entry name" value="PX_dom_sf"/>
</dbReference>
<dbReference type="PROSITE" id="PS51229">
    <property type="entry name" value="DCUN1"/>
    <property type="match status" value="1"/>
</dbReference>
<sequence>MLSQIERDATTTWLHDNWSDELALSKNGFYGAGPADGLLDKVNDDKLARDVEDLSAIFEELEGGVVDFPLPCDEEEIATGAEVTGDWIGDLEKDAMNVDELSAVFDELAAGQTSEMAAADSAQSEYSTSEDEEEEYMDDSEVDGDDEAAQHAFRARSVPIVPAAPTWINSAPLDPRSVICTPVFKNLDSRIPRVSIPRMDLGFGRPVMTRPPTLASVPQSQMSISPKACREKSKPTEYQHDPKTCWICKSDKSAYKKYALHRYLEKRHRRNWKRGPRYTGRSNVATNRFLSKDKKDKVERFKSTTNAADQTAQSYLEMFNWDLMRAVDRFFADGGEGMIDSSQDDPSVSAEAIDGWFDQYADPEDEDTINDDGILKFCEDIGVDAQDIVVLVIAWKMEAAYMGVFTRKEWAKGMKALRCDSIEKLKAQIPNLRTMIESERSFKSFYSFCFGFSKEPGQKSLGIDIAMPMWELLLSSRFPKLTADWMAFLNEKKPCKGVTRDTWDLLLDFFGKVNESYDKYDENEAWPVLIDDYMSWIETNGKNCEEEVPECAYFPEEYIGRYKRHIHELIQHMERLVEEVENFEAEGQKMVEWNGLQLATLSRDTVWHNLTALQDCNGMITDIIELFRQKIRESVGMVATNPDHFSNRQPMSPLHTEHSGLSEYSSEGGESEDEEFPEGFQDVTPVKSKKAARALNDEVIDRVKMQSIEWHEDLHEPTGVDSVFDLICPEGSTGIREFNKETLMDVLYYLSPRYGQLIVDTVTEQLNQKYHIFKEEHPGWDGKPLIKQEMHDKPPVQLISAHSVRNLGFAKIQEMLERITGPIHGFPHRIDYVMKRRKREQGMMEFAYATASHSSYWMSEDVVLFTIMQICKPVVDKLHRFWYERIVLLDKDRLYVLPRLQEIACKRKWAIRLTPTTKAQIPGFPGTRMWGKFDSTYLKEKTVRLNGYLGEVCKRCAGTRGQDLLLEFLDLAPLNLMRESTMSYGVEDE</sequence>
<dbReference type="Gene3D" id="1.10.8.10">
    <property type="entry name" value="DNA helicase RuvA subunit, C-terminal domain"/>
    <property type="match status" value="1"/>
</dbReference>
<dbReference type="InterPro" id="IPR014764">
    <property type="entry name" value="DCN-prot"/>
</dbReference>
<evidence type="ECO:0000256" key="3">
    <source>
        <dbReference type="SAM" id="MobiDB-lite"/>
    </source>
</evidence>
<dbReference type="AlphaFoldDB" id="A0AAD5M6Y3"/>
<reference evidence="5" key="1">
    <citation type="submission" date="2021-12" db="EMBL/GenBank/DDBJ databases">
        <title>Prjna785345.</title>
        <authorList>
            <person name="Rujirawat T."/>
            <person name="Krajaejun T."/>
        </authorList>
    </citation>
    <scope>NUCLEOTIDE SEQUENCE</scope>
    <source>
        <strain evidence="5">Pi057C3</strain>
    </source>
</reference>
<dbReference type="FunFam" id="1.10.238.200:FF:000003">
    <property type="entry name" value="DCN1-like protein 3"/>
    <property type="match status" value="1"/>
</dbReference>